<reference evidence="1" key="1">
    <citation type="submission" date="2023-07" db="EMBL/GenBank/DDBJ databases">
        <title>Sequencing the genomes of 1000 actinobacteria strains.</title>
        <authorList>
            <person name="Klenk H.-P."/>
        </authorList>
    </citation>
    <scope>NUCLEOTIDE SEQUENCE</scope>
    <source>
        <strain evidence="1">DSM 45977</strain>
    </source>
</reference>
<sequence>MAEPTPNQTQMTVDDLAAVLTQLQETEAGDTPVAVNVGNQLVLPVLQHYAVRFHHGQSYLELRASDLPATE</sequence>
<organism evidence="1 2">
    <name type="scientific">Haloactinomyces albus</name>
    <dbReference type="NCBI Taxonomy" id="1352928"/>
    <lineage>
        <taxon>Bacteria</taxon>
        <taxon>Bacillati</taxon>
        <taxon>Actinomycetota</taxon>
        <taxon>Actinomycetes</taxon>
        <taxon>Actinopolysporales</taxon>
        <taxon>Actinopolysporaceae</taxon>
        <taxon>Haloactinomyces</taxon>
    </lineage>
</organism>
<protein>
    <submittedName>
        <fullName evidence="1">Uncharacterized protein</fullName>
    </submittedName>
</protein>
<evidence type="ECO:0000313" key="1">
    <source>
        <dbReference type="EMBL" id="MDR7304466.1"/>
    </source>
</evidence>
<name>A0AAE4CPI7_9ACTN</name>
<dbReference type="EMBL" id="JAVDXW010000002">
    <property type="protein sequence ID" value="MDR7304466.1"/>
    <property type="molecule type" value="Genomic_DNA"/>
</dbReference>
<dbReference type="AlphaFoldDB" id="A0AAE4CPI7"/>
<dbReference type="Proteomes" id="UP001180845">
    <property type="component" value="Unassembled WGS sequence"/>
</dbReference>
<keyword evidence="2" id="KW-1185">Reference proteome</keyword>
<gene>
    <name evidence="1" type="ORF">JOF55_004710</name>
</gene>
<accession>A0AAE4CPI7</accession>
<evidence type="ECO:0000313" key="2">
    <source>
        <dbReference type="Proteomes" id="UP001180845"/>
    </source>
</evidence>
<dbReference type="RefSeq" id="WP_310278580.1">
    <property type="nucleotide sequence ID" value="NZ_JAVDXW010000002.1"/>
</dbReference>
<comment type="caution">
    <text evidence="1">The sequence shown here is derived from an EMBL/GenBank/DDBJ whole genome shotgun (WGS) entry which is preliminary data.</text>
</comment>
<proteinExistence type="predicted"/>